<keyword evidence="3" id="KW-1185">Reference proteome</keyword>
<evidence type="ECO:0000313" key="2">
    <source>
        <dbReference type="EMBL" id="KAF9073797.1"/>
    </source>
</evidence>
<feature type="region of interest" description="Disordered" evidence="1">
    <location>
        <begin position="457"/>
        <end position="501"/>
    </location>
</feature>
<name>A0A9P5Q4A0_9AGAR</name>
<dbReference type="AlphaFoldDB" id="A0A9P5Q4A0"/>
<gene>
    <name evidence="2" type="ORF">BDP27DRAFT_1400037</name>
</gene>
<dbReference type="Proteomes" id="UP000772434">
    <property type="component" value="Unassembled WGS sequence"/>
</dbReference>
<feature type="region of interest" description="Disordered" evidence="1">
    <location>
        <begin position="189"/>
        <end position="229"/>
    </location>
</feature>
<comment type="caution">
    <text evidence="2">The sequence shown here is derived from an EMBL/GenBank/DDBJ whole genome shotgun (WGS) entry which is preliminary data.</text>
</comment>
<feature type="compositionally biased region" description="Basic and acidic residues" evidence="1">
    <location>
        <begin position="457"/>
        <end position="476"/>
    </location>
</feature>
<protein>
    <submittedName>
        <fullName evidence="2">Uncharacterized protein</fullName>
    </submittedName>
</protein>
<evidence type="ECO:0000256" key="1">
    <source>
        <dbReference type="SAM" id="MobiDB-lite"/>
    </source>
</evidence>
<evidence type="ECO:0000313" key="3">
    <source>
        <dbReference type="Proteomes" id="UP000772434"/>
    </source>
</evidence>
<reference evidence="2" key="1">
    <citation type="submission" date="2020-11" db="EMBL/GenBank/DDBJ databases">
        <authorList>
            <consortium name="DOE Joint Genome Institute"/>
            <person name="Ahrendt S."/>
            <person name="Riley R."/>
            <person name="Andreopoulos W."/>
            <person name="Labutti K."/>
            <person name="Pangilinan J."/>
            <person name="Ruiz-Duenas F.J."/>
            <person name="Barrasa J.M."/>
            <person name="Sanchez-Garcia M."/>
            <person name="Camarero S."/>
            <person name="Miyauchi S."/>
            <person name="Serrano A."/>
            <person name="Linde D."/>
            <person name="Babiker R."/>
            <person name="Drula E."/>
            <person name="Ayuso-Fernandez I."/>
            <person name="Pacheco R."/>
            <person name="Padilla G."/>
            <person name="Ferreira P."/>
            <person name="Barriuso J."/>
            <person name="Kellner H."/>
            <person name="Castanera R."/>
            <person name="Alfaro M."/>
            <person name="Ramirez L."/>
            <person name="Pisabarro A.G."/>
            <person name="Kuo A."/>
            <person name="Tritt A."/>
            <person name="Lipzen A."/>
            <person name="He G."/>
            <person name="Yan M."/>
            <person name="Ng V."/>
            <person name="Cullen D."/>
            <person name="Martin F."/>
            <person name="Rosso M.-N."/>
            <person name="Henrissat B."/>
            <person name="Hibbett D."/>
            <person name="Martinez A.T."/>
            <person name="Grigoriev I.V."/>
        </authorList>
    </citation>
    <scope>NUCLEOTIDE SEQUENCE</scope>
    <source>
        <strain evidence="2">AH 40177</strain>
    </source>
</reference>
<feature type="compositionally biased region" description="Gly residues" evidence="1">
    <location>
        <begin position="204"/>
        <end position="229"/>
    </location>
</feature>
<feature type="compositionally biased region" description="Basic and acidic residues" evidence="1">
    <location>
        <begin position="189"/>
        <end position="199"/>
    </location>
</feature>
<sequence>MTPESKGSEPLIFIHNILINNVYLAKNTIEVGSVHFKESERIHPGEHFTSEWHPDPRCGPSLAEGQSARMGVMKDVFSRNWLQKIFCRKMHVQRPLILERRHSQISKLVARGESAIEADCDKDGGVKGVVDIQFPPELGDAIDNWDQDPYIVDKKFPLPNGFVWKIHAIFDIEYSASAIYMWENSLKGDSDGTCEERGKQGKRSSGGGGEGGKGKSKGNGGPRGGGGGGASAAAAQAKYQYHELQYISNILWDASKPNVIAASSLKITFKSRPHAVVAGFSQAVNTVFKTRYRAELLPISSKTGPPPLNFHATLYAYMSPEDKSLEPLILIHNILINNVFLVKHILEMGSVHFKETERILPGEHFTSEWHPDFSRCDWSLTAGQSTRLGVMKDVVYRNWLQKIFSRKRHVQRPLVLERCSQISKLVVRGESAIKADRDESGGDKGVVNVEYPPMKVELGDTREKLKRENDTGRNVDSKSYAKTHKHTTEKEKRYSINKPKY</sequence>
<organism evidence="2 3">
    <name type="scientific">Rhodocollybia butyracea</name>
    <dbReference type="NCBI Taxonomy" id="206335"/>
    <lineage>
        <taxon>Eukaryota</taxon>
        <taxon>Fungi</taxon>
        <taxon>Dikarya</taxon>
        <taxon>Basidiomycota</taxon>
        <taxon>Agaricomycotina</taxon>
        <taxon>Agaricomycetes</taxon>
        <taxon>Agaricomycetidae</taxon>
        <taxon>Agaricales</taxon>
        <taxon>Marasmiineae</taxon>
        <taxon>Omphalotaceae</taxon>
        <taxon>Rhodocollybia</taxon>
    </lineage>
</organism>
<proteinExistence type="predicted"/>
<accession>A0A9P5Q4A0</accession>
<dbReference type="EMBL" id="JADNRY010000016">
    <property type="protein sequence ID" value="KAF9073797.1"/>
    <property type="molecule type" value="Genomic_DNA"/>
</dbReference>